<keyword evidence="6 7" id="KW-0411">Iron-sulfur</keyword>
<dbReference type="GO" id="GO:0051536">
    <property type="term" value="F:iron-sulfur cluster binding"/>
    <property type="evidence" value="ECO:0007669"/>
    <property type="project" value="UniProtKB-KW"/>
</dbReference>
<dbReference type="RefSeq" id="WP_012766157.1">
    <property type="nucleotide sequence ID" value="NZ_LGFD01000055.1"/>
</dbReference>
<keyword evidence="5 7" id="KW-0408">Iron</keyword>
<dbReference type="PANTHER" id="PTHR36923">
    <property type="entry name" value="FERREDOXIN"/>
    <property type="match status" value="1"/>
</dbReference>
<evidence type="ECO:0000256" key="2">
    <source>
        <dbReference type="ARBA" id="ARBA00022448"/>
    </source>
</evidence>
<dbReference type="GO" id="GO:0005506">
    <property type="term" value="F:iron ion binding"/>
    <property type="evidence" value="ECO:0007669"/>
    <property type="project" value="UniProtKB-UniRule"/>
</dbReference>
<dbReference type="InterPro" id="IPR001080">
    <property type="entry name" value="3Fe4S_ferredoxin"/>
</dbReference>
<evidence type="ECO:0000256" key="5">
    <source>
        <dbReference type="ARBA" id="ARBA00023004"/>
    </source>
</evidence>
<keyword evidence="3 7" id="KW-0479">Metal-binding</keyword>
<dbReference type="InterPro" id="IPR017896">
    <property type="entry name" value="4Fe4S_Fe-S-bd"/>
</dbReference>
<dbReference type="EMBL" id="LGFD01000055">
    <property type="protein sequence ID" value="KUK16853.1"/>
    <property type="molecule type" value="Genomic_DNA"/>
</dbReference>
<comment type="function">
    <text evidence="7">Ferredoxins are iron-sulfur proteins that transfer electrons in a wide variety of metabolic reactions.</text>
</comment>
<evidence type="ECO:0000313" key="9">
    <source>
        <dbReference type="EMBL" id="KUK16853.1"/>
    </source>
</evidence>
<dbReference type="PATRIC" id="fig|172049.5.peg.2069"/>
<evidence type="ECO:0000313" key="10">
    <source>
        <dbReference type="Proteomes" id="UP000053911"/>
    </source>
</evidence>
<comment type="cofactor">
    <cofactor evidence="1">
        <name>[4Fe-4S] cluster</name>
        <dbReference type="ChEBI" id="CHEBI:49883"/>
    </cofactor>
</comment>
<keyword evidence="2 7" id="KW-0813">Transport</keyword>
<keyword evidence="4 7" id="KW-0249">Electron transport</keyword>
<protein>
    <recommendedName>
        <fullName evidence="7">Ferredoxin</fullName>
    </recommendedName>
</protein>
<dbReference type="InterPro" id="IPR051269">
    <property type="entry name" value="Fe-S_cluster_ET"/>
</dbReference>
<evidence type="ECO:0000256" key="7">
    <source>
        <dbReference type="RuleBase" id="RU368020"/>
    </source>
</evidence>
<dbReference type="GeneID" id="8095100"/>
<evidence type="ECO:0000256" key="1">
    <source>
        <dbReference type="ARBA" id="ARBA00001966"/>
    </source>
</evidence>
<sequence length="67" mass="7322">MAQWKVRVDQDVCIGDAICASLCPDVFEMNDEGKSQVIVEIIGEDLIDCAREAAEACPVSCIYIEEA</sequence>
<name>A0A117L176_9EURY</name>
<evidence type="ECO:0000256" key="3">
    <source>
        <dbReference type="ARBA" id="ARBA00022723"/>
    </source>
</evidence>
<dbReference type="GO" id="GO:0009055">
    <property type="term" value="F:electron transfer activity"/>
    <property type="evidence" value="ECO:0007669"/>
    <property type="project" value="UniProtKB-UniRule"/>
</dbReference>
<accession>A0A117L176</accession>
<comment type="caution">
    <text evidence="9">The sequence shown here is derived from an EMBL/GenBank/DDBJ whole genome shotgun (WGS) entry which is preliminary data.</text>
</comment>
<gene>
    <name evidence="9" type="ORF">XD54_1855</name>
</gene>
<dbReference type="PROSITE" id="PS51379">
    <property type="entry name" value="4FE4S_FER_2"/>
    <property type="match status" value="1"/>
</dbReference>
<dbReference type="Pfam" id="PF13370">
    <property type="entry name" value="Fer4_13"/>
    <property type="match status" value="1"/>
</dbReference>
<dbReference type="Proteomes" id="UP000053911">
    <property type="component" value="Unassembled WGS sequence"/>
</dbReference>
<feature type="domain" description="4Fe-4S ferredoxin-type" evidence="8">
    <location>
        <begin position="4"/>
        <end position="32"/>
    </location>
</feature>
<evidence type="ECO:0000256" key="6">
    <source>
        <dbReference type="ARBA" id="ARBA00023014"/>
    </source>
</evidence>
<organism evidence="9 10">
    <name type="scientific">Thermococcus sibiricus</name>
    <dbReference type="NCBI Taxonomy" id="172049"/>
    <lineage>
        <taxon>Archaea</taxon>
        <taxon>Methanobacteriati</taxon>
        <taxon>Methanobacteriota</taxon>
        <taxon>Thermococci</taxon>
        <taxon>Thermococcales</taxon>
        <taxon>Thermococcaceae</taxon>
        <taxon>Thermococcus</taxon>
    </lineage>
</organism>
<dbReference type="PRINTS" id="PR00352">
    <property type="entry name" value="3FE4SFRDOXIN"/>
</dbReference>
<dbReference type="PANTHER" id="PTHR36923:SF3">
    <property type="entry name" value="FERREDOXIN"/>
    <property type="match status" value="1"/>
</dbReference>
<dbReference type="SUPFAM" id="SSF54862">
    <property type="entry name" value="4Fe-4S ferredoxins"/>
    <property type="match status" value="1"/>
</dbReference>
<evidence type="ECO:0000256" key="4">
    <source>
        <dbReference type="ARBA" id="ARBA00022982"/>
    </source>
</evidence>
<reference evidence="10" key="1">
    <citation type="journal article" date="2015" name="MBio">
        <title>Genome-Resolved Metagenomic Analysis Reveals Roles for Candidate Phyla and Other Microbial Community Members in Biogeochemical Transformations in Oil Reservoirs.</title>
        <authorList>
            <person name="Hu P."/>
            <person name="Tom L."/>
            <person name="Singh A."/>
            <person name="Thomas B.C."/>
            <person name="Baker B.J."/>
            <person name="Piceno Y.M."/>
            <person name="Andersen G.L."/>
            <person name="Banfield J.F."/>
        </authorList>
    </citation>
    <scope>NUCLEOTIDE SEQUENCE [LARGE SCALE GENOMIC DNA]</scope>
</reference>
<dbReference type="OMA" id="MVCVSIC"/>
<evidence type="ECO:0000259" key="8">
    <source>
        <dbReference type="PROSITE" id="PS51379"/>
    </source>
</evidence>
<dbReference type="AlphaFoldDB" id="A0A117L176"/>
<proteinExistence type="predicted"/>
<dbReference type="Gene3D" id="3.30.70.20">
    <property type="match status" value="1"/>
</dbReference>